<dbReference type="SUPFAM" id="SSF81383">
    <property type="entry name" value="F-box domain"/>
    <property type="match status" value="1"/>
</dbReference>
<evidence type="ECO:0000313" key="3">
    <source>
        <dbReference type="Proteomes" id="UP001154282"/>
    </source>
</evidence>
<gene>
    <name evidence="2" type="ORF">LITE_LOCUS36245</name>
</gene>
<dbReference type="Pfam" id="PF24750">
    <property type="entry name" value="b-prop_At3g26010-like"/>
    <property type="match status" value="1"/>
</dbReference>
<dbReference type="Gene3D" id="1.20.1280.50">
    <property type="match status" value="1"/>
</dbReference>
<dbReference type="SMART" id="SM00256">
    <property type="entry name" value="FBOX"/>
    <property type="match status" value="1"/>
</dbReference>
<accession>A0AAV0P1W7</accession>
<dbReference type="InterPro" id="IPR055290">
    <property type="entry name" value="At3g26010-like"/>
</dbReference>
<dbReference type="InterPro" id="IPR056592">
    <property type="entry name" value="Beta-prop_At3g26010-like"/>
</dbReference>
<dbReference type="PANTHER" id="PTHR35546">
    <property type="entry name" value="F-BOX PROTEIN INTERACTION DOMAIN PROTEIN-RELATED"/>
    <property type="match status" value="1"/>
</dbReference>
<proteinExistence type="predicted"/>
<dbReference type="PANTHER" id="PTHR35546:SF128">
    <property type="entry name" value="F-BOX ASSOCIATED DOMAIN-CONTAINING PROTEIN"/>
    <property type="match status" value="1"/>
</dbReference>
<dbReference type="AlphaFoldDB" id="A0AAV0P1W7"/>
<keyword evidence="3" id="KW-1185">Reference proteome</keyword>
<evidence type="ECO:0000313" key="2">
    <source>
        <dbReference type="EMBL" id="CAI0464577.1"/>
    </source>
</evidence>
<comment type="caution">
    <text evidence="2">The sequence shown here is derived from an EMBL/GenBank/DDBJ whole genome shotgun (WGS) entry which is preliminary data.</text>
</comment>
<dbReference type="EMBL" id="CAMGYJ010000008">
    <property type="protein sequence ID" value="CAI0464577.1"/>
    <property type="molecule type" value="Genomic_DNA"/>
</dbReference>
<organism evidence="2 3">
    <name type="scientific">Linum tenue</name>
    <dbReference type="NCBI Taxonomy" id="586396"/>
    <lineage>
        <taxon>Eukaryota</taxon>
        <taxon>Viridiplantae</taxon>
        <taxon>Streptophyta</taxon>
        <taxon>Embryophyta</taxon>
        <taxon>Tracheophyta</taxon>
        <taxon>Spermatophyta</taxon>
        <taxon>Magnoliopsida</taxon>
        <taxon>eudicotyledons</taxon>
        <taxon>Gunneridae</taxon>
        <taxon>Pentapetalae</taxon>
        <taxon>rosids</taxon>
        <taxon>fabids</taxon>
        <taxon>Malpighiales</taxon>
        <taxon>Linaceae</taxon>
        <taxon>Linum</taxon>
    </lineage>
</organism>
<name>A0AAV0P1W7_9ROSI</name>
<evidence type="ECO:0000259" key="1">
    <source>
        <dbReference type="SMART" id="SM00256"/>
    </source>
</evidence>
<feature type="domain" description="F-box" evidence="1">
    <location>
        <begin position="38"/>
        <end position="79"/>
    </location>
</feature>
<sequence length="464" mass="52887">MTDNCSLEPLPLPFNAGKRRPICPEQNLPPHLNRLSKLGDDLLVEILIRLPNPRSSCRCKAVCKPWRSLISDPSFNRRFIFHHQSRHQPAASLFLSARDPESILSFLPVPDKARPGFRVMDCFKDLLLCGFLEHDRTELRRSYLVCNPFTKQWIALPLAPERSDPGYGESYAALVCLSRSNYSLVQQLGEESKPLAIYSEYVFRVVRNLQVCGSTVLHVFCSESRKWSQIRFDDSTISTTTNAVSCNGELFWLTFEFSSFREILFACNPFHLDRPLQPMIVSPALSSAMGRGGATLAVSQGALHIVVFEVEGLRHGSRDALSVWRLEEDDEHWTGHYWRPLYEMVLRPLGLCVLFTCCVLCLHPEQPEIVFLTFTDPFDGRIYSCNLRTGTGELELFSSVAPFRYEPDWIALQPTVSCWPTPIPRYDELQGMYDGSYRCWVQNSTATTLSSTTGNYFQFTFFSS</sequence>
<reference evidence="2" key="1">
    <citation type="submission" date="2022-08" db="EMBL/GenBank/DDBJ databases">
        <authorList>
            <person name="Gutierrez-Valencia J."/>
        </authorList>
    </citation>
    <scope>NUCLEOTIDE SEQUENCE</scope>
</reference>
<dbReference type="CDD" id="cd22157">
    <property type="entry name" value="F-box_AtFBW1-like"/>
    <property type="match status" value="1"/>
</dbReference>
<dbReference type="Proteomes" id="UP001154282">
    <property type="component" value="Unassembled WGS sequence"/>
</dbReference>
<dbReference type="Pfam" id="PF12937">
    <property type="entry name" value="F-box-like"/>
    <property type="match status" value="1"/>
</dbReference>
<dbReference type="InterPro" id="IPR036047">
    <property type="entry name" value="F-box-like_dom_sf"/>
</dbReference>
<protein>
    <recommendedName>
        <fullName evidence="1">F-box domain-containing protein</fullName>
    </recommendedName>
</protein>
<dbReference type="InterPro" id="IPR001810">
    <property type="entry name" value="F-box_dom"/>
</dbReference>